<evidence type="ECO:0000256" key="5">
    <source>
        <dbReference type="SAM" id="Phobius"/>
    </source>
</evidence>
<accession>A0A2H5Y9U0</accession>
<dbReference type="GO" id="GO:0016020">
    <property type="term" value="C:membrane"/>
    <property type="evidence" value="ECO:0007669"/>
    <property type="project" value="UniProtKB-SubCell"/>
</dbReference>
<feature type="transmembrane region" description="Helical" evidence="5">
    <location>
        <begin position="167"/>
        <end position="185"/>
    </location>
</feature>
<comment type="caution">
    <text evidence="6">The sequence shown here is derived from an EMBL/GenBank/DDBJ whole genome shotgun (WGS) entry which is preliminary data.</text>
</comment>
<dbReference type="GO" id="GO:0016765">
    <property type="term" value="F:transferase activity, transferring alkyl or aryl (other than methyl) groups"/>
    <property type="evidence" value="ECO:0007669"/>
    <property type="project" value="InterPro"/>
</dbReference>
<name>A0A2H5Y9U0_9CHLR</name>
<dbReference type="NCBIfam" id="NF008977">
    <property type="entry name" value="PRK12324.1-2"/>
    <property type="match status" value="1"/>
</dbReference>
<dbReference type="Gene3D" id="1.10.357.140">
    <property type="entry name" value="UbiA prenyltransferase"/>
    <property type="match status" value="1"/>
</dbReference>
<dbReference type="EMBL" id="BEHY01000109">
    <property type="protein sequence ID" value="GBD10128.1"/>
    <property type="molecule type" value="Genomic_DNA"/>
</dbReference>
<feature type="transmembrane region" description="Helical" evidence="5">
    <location>
        <begin position="212"/>
        <end position="231"/>
    </location>
</feature>
<evidence type="ECO:0000256" key="3">
    <source>
        <dbReference type="ARBA" id="ARBA00022989"/>
    </source>
</evidence>
<protein>
    <submittedName>
        <fullName evidence="6">Decaprenyl-phosphate phosphoribosyltransferase</fullName>
        <ecNumber evidence="6">2.4.2.45</ecNumber>
    </submittedName>
</protein>
<organism evidence="6 7">
    <name type="scientific">Candidatus Thermoflexus japonica</name>
    <dbReference type="NCBI Taxonomy" id="2035417"/>
    <lineage>
        <taxon>Bacteria</taxon>
        <taxon>Bacillati</taxon>
        <taxon>Chloroflexota</taxon>
        <taxon>Thermoflexia</taxon>
        <taxon>Thermoflexales</taxon>
        <taxon>Thermoflexaceae</taxon>
        <taxon>Thermoflexus</taxon>
    </lineage>
</organism>
<dbReference type="EC" id="2.4.2.45" evidence="6"/>
<gene>
    <name evidence="6" type="ORF">HRbin22_02393</name>
</gene>
<keyword evidence="2 5" id="KW-0812">Transmembrane</keyword>
<keyword evidence="3 5" id="KW-1133">Transmembrane helix</keyword>
<evidence type="ECO:0000256" key="2">
    <source>
        <dbReference type="ARBA" id="ARBA00022692"/>
    </source>
</evidence>
<feature type="transmembrane region" description="Helical" evidence="5">
    <location>
        <begin position="281"/>
        <end position="298"/>
    </location>
</feature>
<dbReference type="InterPro" id="IPR044878">
    <property type="entry name" value="UbiA_sf"/>
</dbReference>
<dbReference type="Pfam" id="PF01040">
    <property type="entry name" value="UbiA"/>
    <property type="match status" value="1"/>
</dbReference>
<feature type="transmembrane region" description="Helical" evidence="5">
    <location>
        <begin position="243"/>
        <end position="260"/>
    </location>
</feature>
<dbReference type="GO" id="GO:0016757">
    <property type="term" value="F:glycosyltransferase activity"/>
    <property type="evidence" value="ECO:0007669"/>
    <property type="project" value="UniProtKB-KW"/>
</dbReference>
<dbReference type="CDD" id="cd13963">
    <property type="entry name" value="PT_UbiA_2"/>
    <property type="match status" value="1"/>
</dbReference>
<keyword evidence="6" id="KW-0808">Transferase</keyword>
<evidence type="ECO:0000313" key="6">
    <source>
        <dbReference type="EMBL" id="GBD10128.1"/>
    </source>
</evidence>
<reference evidence="7" key="1">
    <citation type="submission" date="2017-09" db="EMBL/GenBank/DDBJ databases">
        <title>Metaegenomics of thermophilic ammonia-oxidizing enrichment culture.</title>
        <authorList>
            <person name="Kato S."/>
            <person name="Suzuki K."/>
        </authorList>
    </citation>
    <scope>NUCLEOTIDE SEQUENCE [LARGE SCALE GENOMIC DNA]</scope>
</reference>
<feature type="transmembrane region" description="Helical" evidence="5">
    <location>
        <begin position="50"/>
        <end position="70"/>
    </location>
</feature>
<evidence type="ECO:0000256" key="4">
    <source>
        <dbReference type="ARBA" id="ARBA00023136"/>
    </source>
</evidence>
<evidence type="ECO:0000256" key="1">
    <source>
        <dbReference type="ARBA" id="ARBA00004141"/>
    </source>
</evidence>
<keyword evidence="4 5" id="KW-0472">Membrane</keyword>
<dbReference type="NCBIfam" id="NF008978">
    <property type="entry name" value="PRK12324.1-4"/>
    <property type="match status" value="1"/>
</dbReference>
<dbReference type="InterPro" id="IPR000537">
    <property type="entry name" value="UbiA_prenyltransferase"/>
</dbReference>
<proteinExistence type="predicted"/>
<keyword evidence="6" id="KW-0328">Glycosyltransferase</keyword>
<dbReference type="Proteomes" id="UP000236642">
    <property type="component" value="Unassembled WGS sequence"/>
</dbReference>
<feature type="transmembrane region" description="Helical" evidence="5">
    <location>
        <begin position="140"/>
        <end position="161"/>
    </location>
</feature>
<dbReference type="AlphaFoldDB" id="A0A2H5Y9U0"/>
<sequence>MKAIAIHPGKAMIGLVQSMRPRQWLKNVFIFAPLVFDEKLLRPEPLGRTVAGFAILCLLSGAVYLFNDLQDLERDRQHPRKRHRPLPAGELDPRIAWGAALLIPIGLAYPSFTLDPWFALIAYVYWGMNLAYSLWLKHRVILDVLTLASGYVLRVAAGVPLVHVERFSPWLYLCTLLLALFIGFAKRRQEIILLGENARNHRAILEEYTVRFLDEMMGVVMAATIVAYSLYTFSAPNLPSNHAMMLTIPFVLYGIFRYLYLIHVKGETAPPDELVLKDRPLLLTVLLWGLTAILILYLL</sequence>
<comment type="subcellular location">
    <subcellularLocation>
        <location evidence="1">Membrane</location>
        <topology evidence="1">Multi-pass membrane protein</topology>
    </subcellularLocation>
</comment>
<evidence type="ECO:0000313" key="7">
    <source>
        <dbReference type="Proteomes" id="UP000236642"/>
    </source>
</evidence>